<organism evidence="1 2">
    <name type="scientific">Hoylesella marshii DSM 16973 = JCM 13450</name>
    <dbReference type="NCBI Taxonomy" id="862515"/>
    <lineage>
        <taxon>Bacteria</taxon>
        <taxon>Pseudomonadati</taxon>
        <taxon>Bacteroidota</taxon>
        <taxon>Bacteroidia</taxon>
        <taxon>Bacteroidales</taxon>
        <taxon>Prevotellaceae</taxon>
        <taxon>Hoylesella</taxon>
    </lineage>
</organism>
<dbReference type="EMBL" id="AEEI01000008">
    <property type="protein sequence ID" value="EFM02799.1"/>
    <property type="molecule type" value="Genomic_DNA"/>
</dbReference>
<accession>E0NPS3</accession>
<protein>
    <submittedName>
        <fullName evidence="1">Uncharacterized protein</fullName>
    </submittedName>
</protein>
<evidence type="ECO:0000313" key="1">
    <source>
        <dbReference type="EMBL" id="EFM02799.1"/>
    </source>
</evidence>
<sequence length="42" mass="5018">MPFTVRKVADLSLYKRHLYQTRMPTYPSNENYSFQQGTYPMG</sequence>
<evidence type="ECO:0000313" key="2">
    <source>
        <dbReference type="Proteomes" id="UP000004394"/>
    </source>
</evidence>
<dbReference type="BioCyc" id="PMAR862515-HMP:GMOO-180-MONOMER"/>
<reference evidence="1" key="1">
    <citation type="submission" date="2010-07" db="EMBL/GenBank/DDBJ databases">
        <authorList>
            <person name="Muzny D."/>
            <person name="Qin X."/>
            <person name="Deng J."/>
            <person name="Jiang H."/>
            <person name="Liu Y."/>
            <person name="Qu J."/>
            <person name="Song X.-Z."/>
            <person name="Zhang L."/>
            <person name="Thornton R."/>
            <person name="Coyle M."/>
            <person name="Francisco L."/>
            <person name="Jackson L."/>
            <person name="Javaid M."/>
            <person name="Korchina V."/>
            <person name="Kovar C."/>
            <person name="Mata R."/>
            <person name="Mathew T."/>
            <person name="Ngo R."/>
            <person name="Nguyen L."/>
            <person name="Nguyen N."/>
            <person name="Okwuonu G."/>
            <person name="Ongeri F."/>
            <person name="Pham C."/>
            <person name="Simmons D."/>
            <person name="Wilczek-Boney K."/>
            <person name="Hale W."/>
            <person name="Jakkamsetti A."/>
            <person name="Pham P."/>
            <person name="Ruth R."/>
            <person name="San Lucas F."/>
            <person name="Warren J."/>
            <person name="Zhang J."/>
            <person name="Zhao Z."/>
            <person name="Zhou C."/>
            <person name="Zhu D."/>
            <person name="Lee S."/>
            <person name="Bess C."/>
            <person name="Blankenburg K."/>
            <person name="Forbes L."/>
            <person name="Fu Q."/>
            <person name="Gubbala S."/>
            <person name="Hirani K."/>
            <person name="Jayaseelan J.C."/>
            <person name="Lara F."/>
            <person name="Munidasa M."/>
            <person name="Palculict T."/>
            <person name="Patil S."/>
            <person name="Pu L.-L."/>
            <person name="Saada N."/>
            <person name="Tang L."/>
            <person name="Weissenberger G."/>
            <person name="Zhu Y."/>
            <person name="Hemphill L."/>
            <person name="Shang Y."/>
            <person name="Youmans B."/>
            <person name="Ayvaz T."/>
            <person name="Ross M."/>
            <person name="Santibanez J."/>
            <person name="Aqrawi P."/>
            <person name="Gross S."/>
            <person name="Joshi V."/>
            <person name="Fowler G."/>
            <person name="Nazareth L."/>
            <person name="Reid J."/>
            <person name="Worley K."/>
            <person name="Petrosino J."/>
            <person name="Highlander S."/>
            <person name="Gibbs R."/>
        </authorList>
    </citation>
    <scope>NUCLEOTIDE SEQUENCE [LARGE SCALE GENOMIC DNA]</scope>
    <source>
        <strain evidence="1">DSM 16973</strain>
    </source>
</reference>
<name>E0NPS3_9BACT</name>
<proteinExistence type="predicted"/>
<dbReference type="AlphaFoldDB" id="E0NPS3"/>
<keyword evidence="2" id="KW-1185">Reference proteome</keyword>
<dbReference type="Proteomes" id="UP000004394">
    <property type="component" value="Unassembled WGS sequence"/>
</dbReference>
<comment type="caution">
    <text evidence="1">The sequence shown here is derived from an EMBL/GenBank/DDBJ whole genome shotgun (WGS) entry which is preliminary data.</text>
</comment>
<dbReference type="HOGENOM" id="CLU_3255807_0_0_10"/>
<dbReference type="STRING" id="862515.HMPREF0658_0174"/>
<gene>
    <name evidence="1" type="ORF">HMPREF0658_0174</name>
</gene>